<accession>A0A6C0LM73</accession>
<protein>
    <recommendedName>
        <fullName evidence="2">Glycosyl transferase family 25 domain-containing protein</fullName>
    </recommendedName>
</protein>
<feature type="domain" description="Glycosyl transferase family 25" evidence="2">
    <location>
        <begin position="44"/>
        <end position="157"/>
    </location>
</feature>
<dbReference type="AlphaFoldDB" id="A0A6C0LM73"/>
<keyword evidence="1" id="KW-1133">Transmembrane helix</keyword>
<evidence type="ECO:0000259" key="2">
    <source>
        <dbReference type="Pfam" id="PF01755"/>
    </source>
</evidence>
<evidence type="ECO:0000313" key="3">
    <source>
        <dbReference type="EMBL" id="QHU31653.1"/>
    </source>
</evidence>
<keyword evidence="1" id="KW-0812">Transmembrane</keyword>
<sequence>MAKIKPMKGTGLFLAMFVLTLAILLGIMNWFGYFSPFKTPTIDDIWVINLDKDAERWQNIQGKTRHLSNKVNRWSATYGKDLTRDQAQKYGVGYVVTMSRDFEKDGKTDRITSPNAGAVGCWVSHKRILTYLANQHTCNDTGHLICEDDAEFPADFLTGRDGWSKISAYIPADWDMVFLGIKKPIVGTDVAPGIKKMKTTYNKGNWGTHAYLVRHGALKTKILPSIKHMTNEIDVHYNMMAENWNIYICDPTVIRYNNDLAVKSNVNN</sequence>
<organism evidence="3">
    <name type="scientific">viral metagenome</name>
    <dbReference type="NCBI Taxonomy" id="1070528"/>
    <lineage>
        <taxon>unclassified sequences</taxon>
        <taxon>metagenomes</taxon>
        <taxon>organismal metagenomes</taxon>
    </lineage>
</organism>
<dbReference type="InterPro" id="IPR002654">
    <property type="entry name" value="Glyco_trans_25"/>
</dbReference>
<proteinExistence type="predicted"/>
<dbReference type="Pfam" id="PF01755">
    <property type="entry name" value="Glyco_transf_25"/>
    <property type="match status" value="1"/>
</dbReference>
<evidence type="ECO:0000256" key="1">
    <source>
        <dbReference type="SAM" id="Phobius"/>
    </source>
</evidence>
<feature type="transmembrane region" description="Helical" evidence="1">
    <location>
        <begin position="12"/>
        <end position="33"/>
    </location>
</feature>
<name>A0A6C0LM73_9ZZZZ</name>
<reference evidence="3" key="1">
    <citation type="journal article" date="2020" name="Nature">
        <title>Giant virus diversity and host interactions through global metagenomics.</title>
        <authorList>
            <person name="Schulz F."/>
            <person name="Roux S."/>
            <person name="Paez-Espino D."/>
            <person name="Jungbluth S."/>
            <person name="Walsh D.A."/>
            <person name="Denef V.J."/>
            <person name="McMahon K.D."/>
            <person name="Konstantinidis K.T."/>
            <person name="Eloe-Fadrosh E.A."/>
            <person name="Kyrpides N.C."/>
            <person name="Woyke T."/>
        </authorList>
    </citation>
    <scope>NUCLEOTIDE SEQUENCE</scope>
    <source>
        <strain evidence="3">GVMAG-M-3300027963-41</strain>
    </source>
</reference>
<dbReference type="EMBL" id="MN740532">
    <property type="protein sequence ID" value="QHU31653.1"/>
    <property type="molecule type" value="Genomic_DNA"/>
</dbReference>
<keyword evidence="1" id="KW-0472">Membrane</keyword>